<reference evidence="1 2" key="1">
    <citation type="submission" date="2016-01" db="EMBL/GenBank/DDBJ databases">
        <title>The draft genome sequence of Aquimarina sp. RZW4-3-2.</title>
        <authorList>
            <person name="Wang Y."/>
        </authorList>
    </citation>
    <scope>NUCLEOTIDE SEQUENCE [LARGE SCALE GENOMIC DNA]</scope>
    <source>
        <strain evidence="1 2">RZW4-3-2</strain>
    </source>
</reference>
<accession>A0A162XEM5</accession>
<protein>
    <submittedName>
        <fullName evidence="1">Uncharacterized protein</fullName>
    </submittedName>
</protein>
<dbReference type="STRING" id="1642818.AWE51_13400"/>
<dbReference type="AlphaFoldDB" id="A0A162XEM5"/>
<proteinExistence type="predicted"/>
<organism evidence="1 2">
    <name type="scientific">Aquimarina aggregata</name>
    <dbReference type="NCBI Taxonomy" id="1642818"/>
    <lineage>
        <taxon>Bacteria</taxon>
        <taxon>Pseudomonadati</taxon>
        <taxon>Bacteroidota</taxon>
        <taxon>Flavobacteriia</taxon>
        <taxon>Flavobacteriales</taxon>
        <taxon>Flavobacteriaceae</taxon>
        <taxon>Aquimarina</taxon>
    </lineage>
</organism>
<dbReference type="Proteomes" id="UP000076715">
    <property type="component" value="Unassembled WGS sequence"/>
</dbReference>
<evidence type="ECO:0000313" key="2">
    <source>
        <dbReference type="Proteomes" id="UP000076715"/>
    </source>
</evidence>
<gene>
    <name evidence="1" type="ORF">AWE51_13400</name>
</gene>
<evidence type="ECO:0000313" key="1">
    <source>
        <dbReference type="EMBL" id="KZS38590.1"/>
    </source>
</evidence>
<dbReference type="EMBL" id="LQRT01000046">
    <property type="protein sequence ID" value="KZS38590.1"/>
    <property type="molecule type" value="Genomic_DNA"/>
</dbReference>
<keyword evidence="2" id="KW-1185">Reference proteome</keyword>
<comment type="caution">
    <text evidence="1">The sequence shown here is derived from an EMBL/GenBank/DDBJ whole genome shotgun (WGS) entry which is preliminary data.</text>
</comment>
<name>A0A162XEM5_9FLAO</name>
<sequence>MIANFGNAQSTIIVNDLDPITVNESIVDIQTITLGNDTASYKKVFSYMTEFLDVKYKLDHDHSDHIEGVTLIDIISSEESTDFNCSGGFCMNDLHFHKKGLTSKKQFFGYFMSISC</sequence>